<evidence type="ECO:0000256" key="1">
    <source>
        <dbReference type="ARBA" id="ARBA00008136"/>
    </source>
</evidence>
<dbReference type="GO" id="GO:0006508">
    <property type="term" value="P:proteolysis"/>
    <property type="evidence" value="ECO:0007669"/>
    <property type="project" value="UniProtKB-KW"/>
</dbReference>
<comment type="similarity">
    <text evidence="1 8">Belongs to the SOS response-associated peptidase family.</text>
</comment>
<proteinExistence type="inferred from homology"/>
<keyword evidence="5" id="KW-0190">Covalent protein-DNA linkage</keyword>
<dbReference type="SUPFAM" id="SSF143081">
    <property type="entry name" value="BB1717-like"/>
    <property type="match status" value="1"/>
</dbReference>
<keyword evidence="4 8" id="KW-0378">Hydrolase</keyword>
<dbReference type="PANTHER" id="PTHR13604:SF0">
    <property type="entry name" value="ABASIC SITE PROCESSING PROTEIN HMCES"/>
    <property type="match status" value="1"/>
</dbReference>
<dbReference type="EC" id="3.4.-.-" evidence="8"/>
<dbReference type="GO" id="GO:0008233">
    <property type="term" value="F:peptidase activity"/>
    <property type="evidence" value="ECO:0007669"/>
    <property type="project" value="UniProtKB-KW"/>
</dbReference>
<dbReference type="InterPro" id="IPR036590">
    <property type="entry name" value="SRAP-like"/>
</dbReference>
<evidence type="ECO:0000256" key="7">
    <source>
        <dbReference type="ARBA" id="ARBA00023239"/>
    </source>
</evidence>
<evidence type="ECO:0000256" key="8">
    <source>
        <dbReference type="RuleBase" id="RU364100"/>
    </source>
</evidence>
<dbReference type="GO" id="GO:0003697">
    <property type="term" value="F:single-stranded DNA binding"/>
    <property type="evidence" value="ECO:0007669"/>
    <property type="project" value="InterPro"/>
</dbReference>
<dbReference type="GO" id="GO:0106300">
    <property type="term" value="P:protein-DNA covalent cross-linking repair"/>
    <property type="evidence" value="ECO:0007669"/>
    <property type="project" value="InterPro"/>
</dbReference>
<dbReference type="Gene3D" id="3.90.1680.10">
    <property type="entry name" value="SOS response associated peptidase-like"/>
    <property type="match status" value="1"/>
</dbReference>
<keyword evidence="6" id="KW-0238">DNA-binding</keyword>
<accession>A0A5Q2RMX9</accession>
<keyword evidence="3" id="KW-0227">DNA damage</keyword>
<dbReference type="InterPro" id="IPR003738">
    <property type="entry name" value="SRAP"/>
</dbReference>
<sequence length="244" mass="27072">MCGRYVSSTPPDELARYFGATLQAERLVGPDYNVAPTRKVFTVLEDGDTRALVQAKWGLIPFWAKDASVGNRMINARAETVATKNAFRTPFRRQRCIIPADGFYEWTKEPGQAKKQPWFIHRPDGEPLAFAGLWETWRGPDRDQDPVRSCTIITGSANEKMAEIHDRMPVILPPSAWDTWLDPEVEDADTLGRLLVPAPPELITFHPVTTEVNSARNQGEHLVEPIELVRAGAAGDADPPASGS</sequence>
<dbReference type="EMBL" id="CP045851">
    <property type="protein sequence ID" value="QGG95250.1"/>
    <property type="molecule type" value="Genomic_DNA"/>
</dbReference>
<dbReference type="Proteomes" id="UP000334019">
    <property type="component" value="Chromosome"/>
</dbReference>
<dbReference type="GO" id="GO:0016829">
    <property type="term" value="F:lyase activity"/>
    <property type="evidence" value="ECO:0007669"/>
    <property type="project" value="UniProtKB-KW"/>
</dbReference>
<evidence type="ECO:0000256" key="2">
    <source>
        <dbReference type="ARBA" id="ARBA00022670"/>
    </source>
</evidence>
<evidence type="ECO:0000313" key="9">
    <source>
        <dbReference type="EMBL" id="QGG95250.1"/>
    </source>
</evidence>
<evidence type="ECO:0000256" key="6">
    <source>
        <dbReference type="ARBA" id="ARBA00023125"/>
    </source>
</evidence>
<dbReference type="PANTHER" id="PTHR13604">
    <property type="entry name" value="DC12-RELATED"/>
    <property type="match status" value="1"/>
</dbReference>
<reference evidence="9 10" key="1">
    <citation type="submission" date="2019-11" db="EMBL/GenBank/DDBJ databases">
        <authorList>
            <person name="He Y."/>
        </authorList>
    </citation>
    <scope>NUCLEOTIDE SEQUENCE [LARGE SCALE GENOMIC DNA]</scope>
    <source>
        <strain evidence="9 10">SCSIO 58843</strain>
    </source>
</reference>
<keyword evidence="10" id="KW-1185">Reference proteome</keyword>
<protein>
    <recommendedName>
        <fullName evidence="8">Abasic site processing protein</fullName>
        <ecNumber evidence="8">3.4.-.-</ecNumber>
    </recommendedName>
</protein>
<dbReference type="KEGG" id="atq:GH723_09180"/>
<evidence type="ECO:0000256" key="5">
    <source>
        <dbReference type="ARBA" id="ARBA00023124"/>
    </source>
</evidence>
<name>A0A5Q2RMX9_9ACTN</name>
<evidence type="ECO:0000256" key="3">
    <source>
        <dbReference type="ARBA" id="ARBA00022763"/>
    </source>
</evidence>
<dbReference type="AlphaFoldDB" id="A0A5Q2RMX9"/>
<dbReference type="RefSeq" id="WP_153759358.1">
    <property type="nucleotide sequence ID" value="NZ_CP045851.1"/>
</dbReference>
<organism evidence="9 10">
    <name type="scientific">Actinomarinicola tropica</name>
    <dbReference type="NCBI Taxonomy" id="2789776"/>
    <lineage>
        <taxon>Bacteria</taxon>
        <taxon>Bacillati</taxon>
        <taxon>Actinomycetota</taxon>
        <taxon>Acidimicrobiia</taxon>
        <taxon>Acidimicrobiales</taxon>
        <taxon>Iamiaceae</taxon>
        <taxon>Actinomarinicola</taxon>
    </lineage>
</organism>
<evidence type="ECO:0000313" key="10">
    <source>
        <dbReference type="Proteomes" id="UP000334019"/>
    </source>
</evidence>
<keyword evidence="2 8" id="KW-0645">Protease</keyword>
<evidence type="ECO:0000256" key="4">
    <source>
        <dbReference type="ARBA" id="ARBA00022801"/>
    </source>
</evidence>
<gene>
    <name evidence="9" type="ORF">GH723_09180</name>
</gene>
<keyword evidence="7" id="KW-0456">Lyase</keyword>
<dbReference type="Pfam" id="PF02586">
    <property type="entry name" value="SRAP"/>
    <property type="match status" value="1"/>
</dbReference>